<dbReference type="PANTHER" id="PTHR11758">
    <property type="entry name" value="40S RIBOSOMAL PROTEIN S15A"/>
    <property type="match status" value="1"/>
</dbReference>
<evidence type="ECO:0000256" key="8">
    <source>
        <dbReference type="RuleBase" id="RU003660"/>
    </source>
</evidence>
<dbReference type="HAMAP" id="MF_01302_B">
    <property type="entry name" value="Ribosomal_uS8_B"/>
    <property type="match status" value="1"/>
</dbReference>
<keyword evidence="3 7" id="KW-0694">RNA-binding</keyword>
<dbReference type="InterPro" id="IPR000630">
    <property type="entry name" value="Ribosomal_uS8"/>
</dbReference>
<comment type="caution">
    <text evidence="9">The sequence shown here is derived from an EMBL/GenBank/DDBJ whole genome shotgun (WGS) entry which is preliminary data.</text>
</comment>
<evidence type="ECO:0000313" key="9">
    <source>
        <dbReference type="EMBL" id="HEN28662.1"/>
    </source>
</evidence>
<dbReference type="EMBL" id="DTDJ01000027">
    <property type="protein sequence ID" value="HGL17443.1"/>
    <property type="molecule type" value="Genomic_DNA"/>
</dbReference>
<dbReference type="GO" id="GO:0019843">
    <property type="term" value="F:rRNA binding"/>
    <property type="evidence" value="ECO:0007669"/>
    <property type="project" value="UniProtKB-UniRule"/>
</dbReference>
<keyword evidence="2 7" id="KW-0699">rRNA-binding</keyword>
<dbReference type="NCBIfam" id="NF001109">
    <property type="entry name" value="PRK00136.1"/>
    <property type="match status" value="1"/>
</dbReference>
<sequence length="132" mass="14922">MLTDPIADMITRIRNAVRARHEKTTIAVISKLKLAILDILKREGFIKDYRIVSTEKGGLIEVTLNYLSGGRPAINDLQRVSKPGRRIYIGKDEIPWIKNGMGIAIISTSQGVITDREARKRKIGGEYLLYVW</sequence>
<evidence type="ECO:0000256" key="7">
    <source>
        <dbReference type="HAMAP-Rule" id="MF_01302"/>
    </source>
</evidence>
<dbReference type="FunFam" id="3.30.1490.10:FF:000001">
    <property type="entry name" value="30S ribosomal protein S8"/>
    <property type="match status" value="1"/>
</dbReference>
<evidence type="ECO:0000256" key="3">
    <source>
        <dbReference type="ARBA" id="ARBA00022884"/>
    </source>
</evidence>
<dbReference type="AlphaFoldDB" id="A0A7C2K4E4"/>
<organism evidence="9">
    <name type="scientific">candidate division WOR-3 bacterium</name>
    <dbReference type="NCBI Taxonomy" id="2052148"/>
    <lineage>
        <taxon>Bacteria</taxon>
        <taxon>Bacteria division WOR-3</taxon>
    </lineage>
</organism>
<comment type="subunit">
    <text evidence="7">Part of the 30S ribosomal subunit. Contacts proteins S5 and S12.</text>
</comment>
<dbReference type="GO" id="GO:0005840">
    <property type="term" value="C:ribosome"/>
    <property type="evidence" value="ECO:0007669"/>
    <property type="project" value="UniProtKB-KW"/>
</dbReference>
<accession>A0A7C2K4E4</accession>
<dbReference type="GO" id="GO:0005737">
    <property type="term" value="C:cytoplasm"/>
    <property type="evidence" value="ECO:0007669"/>
    <property type="project" value="UniProtKB-ARBA"/>
</dbReference>
<dbReference type="FunFam" id="3.30.1370.30:FF:000002">
    <property type="entry name" value="30S ribosomal protein S8"/>
    <property type="match status" value="1"/>
</dbReference>
<protein>
    <recommendedName>
        <fullName evidence="6 7">Small ribosomal subunit protein uS8</fullName>
    </recommendedName>
</protein>
<proteinExistence type="inferred from homology"/>
<dbReference type="GO" id="GO:0006412">
    <property type="term" value="P:translation"/>
    <property type="evidence" value="ECO:0007669"/>
    <property type="project" value="UniProtKB-UniRule"/>
</dbReference>
<comment type="similarity">
    <text evidence="1 7 8">Belongs to the universal ribosomal protein uS8 family.</text>
</comment>
<evidence type="ECO:0000256" key="6">
    <source>
        <dbReference type="ARBA" id="ARBA00035258"/>
    </source>
</evidence>
<dbReference type="Gene3D" id="3.30.1490.10">
    <property type="match status" value="1"/>
</dbReference>
<dbReference type="PROSITE" id="PS00053">
    <property type="entry name" value="RIBOSOMAL_S8"/>
    <property type="match status" value="1"/>
</dbReference>
<dbReference type="InterPro" id="IPR047863">
    <property type="entry name" value="Ribosomal_uS8_CS"/>
</dbReference>
<dbReference type="SUPFAM" id="SSF56047">
    <property type="entry name" value="Ribosomal protein S8"/>
    <property type="match status" value="1"/>
</dbReference>
<dbReference type="GO" id="GO:0003735">
    <property type="term" value="F:structural constituent of ribosome"/>
    <property type="evidence" value="ECO:0007669"/>
    <property type="project" value="InterPro"/>
</dbReference>
<dbReference type="EMBL" id="DSOL01000244">
    <property type="protein sequence ID" value="HEN28662.1"/>
    <property type="molecule type" value="Genomic_DNA"/>
</dbReference>
<evidence type="ECO:0000256" key="1">
    <source>
        <dbReference type="ARBA" id="ARBA00006471"/>
    </source>
</evidence>
<dbReference type="InterPro" id="IPR035987">
    <property type="entry name" value="Ribosomal_uS8_sf"/>
</dbReference>
<keyword evidence="5 7" id="KW-0687">Ribonucleoprotein</keyword>
<dbReference type="Gene3D" id="3.30.1370.30">
    <property type="match status" value="1"/>
</dbReference>
<gene>
    <name evidence="7" type="primary">rpsH</name>
    <name evidence="9" type="ORF">ENQ77_08505</name>
    <name evidence="10" type="ORF">ENU66_03830</name>
</gene>
<dbReference type="GO" id="GO:1990904">
    <property type="term" value="C:ribonucleoprotein complex"/>
    <property type="evidence" value="ECO:0007669"/>
    <property type="project" value="UniProtKB-KW"/>
</dbReference>
<name>A0A7C2K4E4_UNCW3</name>
<reference evidence="9" key="1">
    <citation type="journal article" date="2020" name="mSystems">
        <title>Genome- and Community-Level Interaction Insights into Carbon Utilization and Element Cycling Functions of Hydrothermarchaeota in Hydrothermal Sediment.</title>
        <authorList>
            <person name="Zhou Z."/>
            <person name="Liu Y."/>
            <person name="Xu W."/>
            <person name="Pan J."/>
            <person name="Luo Z.H."/>
            <person name="Li M."/>
        </authorList>
    </citation>
    <scope>NUCLEOTIDE SEQUENCE [LARGE SCALE GENOMIC DNA]</scope>
    <source>
        <strain evidence="9">SpSt-34</strain>
        <strain evidence="10">SpSt-69</strain>
    </source>
</reference>
<evidence type="ECO:0000256" key="5">
    <source>
        <dbReference type="ARBA" id="ARBA00023274"/>
    </source>
</evidence>
<evidence type="ECO:0000256" key="4">
    <source>
        <dbReference type="ARBA" id="ARBA00022980"/>
    </source>
</evidence>
<keyword evidence="4 7" id="KW-0689">Ribosomal protein</keyword>
<dbReference type="Pfam" id="PF00410">
    <property type="entry name" value="Ribosomal_S8"/>
    <property type="match status" value="1"/>
</dbReference>
<evidence type="ECO:0000256" key="2">
    <source>
        <dbReference type="ARBA" id="ARBA00022730"/>
    </source>
</evidence>
<comment type="function">
    <text evidence="7">One of the primary rRNA binding proteins, it binds directly to 16S rRNA central domain where it helps coordinate assembly of the platform of the 30S subunit.</text>
</comment>
<evidence type="ECO:0000313" key="10">
    <source>
        <dbReference type="EMBL" id="HGL17443.1"/>
    </source>
</evidence>